<dbReference type="FunFam" id="3.90.70.10:FF:000119">
    <property type="entry name" value="Ubiquitin specific peptidase 36"/>
    <property type="match status" value="1"/>
</dbReference>
<dbReference type="InterPro" id="IPR050164">
    <property type="entry name" value="Peptidase_C19"/>
</dbReference>
<dbReference type="EC" id="3.4.19.12" evidence="1"/>
<dbReference type="EMBL" id="BAAFJT010000049">
    <property type="protein sequence ID" value="GAB0206313.1"/>
    <property type="molecule type" value="Genomic_DNA"/>
</dbReference>
<protein>
    <recommendedName>
        <fullName evidence="1">Ubiquitin carboxyl-terminal hydrolase</fullName>
        <ecNumber evidence="1">3.4.19.12</ecNumber>
    </recommendedName>
</protein>
<gene>
    <name evidence="3" type="ORF">GRJ2_003096900</name>
</gene>
<evidence type="ECO:0000313" key="3">
    <source>
        <dbReference type="EMBL" id="GAB0206313.1"/>
    </source>
</evidence>
<organism evidence="3 4">
    <name type="scientific">Grus japonensis</name>
    <name type="common">Japanese crane</name>
    <name type="synonym">Red-crowned crane</name>
    <dbReference type="NCBI Taxonomy" id="30415"/>
    <lineage>
        <taxon>Eukaryota</taxon>
        <taxon>Metazoa</taxon>
        <taxon>Chordata</taxon>
        <taxon>Craniata</taxon>
        <taxon>Vertebrata</taxon>
        <taxon>Euteleostomi</taxon>
        <taxon>Archelosauria</taxon>
        <taxon>Archosauria</taxon>
        <taxon>Dinosauria</taxon>
        <taxon>Saurischia</taxon>
        <taxon>Theropoda</taxon>
        <taxon>Coelurosauria</taxon>
        <taxon>Aves</taxon>
        <taxon>Neognathae</taxon>
        <taxon>Neoaves</taxon>
        <taxon>Gruiformes</taxon>
        <taxon>Gruidae</taxon>
        <taxon>Grus</taxon>
    </lineage>
</organism>
<dbReference type="GO" id="GO:0006508">
    <property type="term" value="P:proteolysis"/>
    <property type="evidence" value="ECO:0007669"/>
    <property type="project" value="UniProtKB-KW"/>
</dbReference>
<dbReference type="PANTHER" id="PTHR24006">
    <property type="entry name" value="UBIQUITIN CARBOXYL-TERMINAL HYDROLASE"/>
    <property type="match status" value="1"/>
</dbReference>
<dbReference type="GO" id="GO:0004843">
    <property type="term" value="F:cysteine-type deubiquitinase activity"/>
    <property type="evidence" value="ECO:0007669"/>
    <property type="project" value="UniProtKB-UniRule"/>
</dbReference>
<dbReference type="InterPro" id="IPR018200">
    <property type="entry name" value="USP_CS"/>
</dbReference>
<dbReference type="PRINTS" id="PR01345">
    <property type="entry name" value="CERVTRCPTASE"/>
</dbReference>
<reference evidence="3 4" key="1">
    <citation type="submission" date="2024-06" db="EMBL/GenBank/DDBJ databases">
        <title>The draft genome of Grus japonensis, version 3.</title>
        <authorList>
            <person name="Nabeshima K."/>
            <person name="Suzuki S."/>
            <person name="Onuma M."/>
        </authorList>
    </citation>
    <scope>NUCLEOTIDE SEQUENCE [LARGE SCALE GENOMIC DNA]</scope>
    <source>
        <strain evidence="3 4">451A</strain>
    </source>
</reference>
<dbReference type="Pfam" id="PF00443">
    <property type="entry name" value="UCH"/>
    <property type="match status" value="1"/>
</dbReference>
<dbReference type="PANTHER" id="PTHR24006:SF727">
    <property type="entry name" value="UBIQUITIN CARBOXYL-TERMINAL HYDROLASE 42"/>
    <property type="match status" value="1"/>
</dbReference>
<keyword evidence="1" id="KW-0788">Thiol protease</keyword>
<dbReference type="Proteomes" id="UP001623348">
    <property type="component" value="Unassembled WGS sequence"/>
</dbReference>
<comment type="caution">
    <text evidence="3">The sequence shown here is derived from an EMBL/GenBank/DDBJ whole genome shotgun (WGS) entry which is preliminary data.</text>
</comment>
<keyword evidence="1" id="KW-0378">Hydrolase</keyword>
<dbReference type="AlphaFoldDB" id="A0ABC9Y8B5"/>
<proteinExistence type="inferred from homology"/>
<evidence type="ECO:0000313" key="4">
    <source>
        <dbReference type="Proteomes" id="UP001623348"/>
    </source>
</evidence>
<sequence length="534" mass="59482">MPAGSKTDLPLAKAKPISTSVITYLRREKNKLEGELWQPERGVRRYMSIAMALPERDLHPPQKICMAWQQTCRVGGGLNNLGNTCFLNAVLQCLTYTPPLANYLLSHEHSQSCAEQGFCMMCAMEVHIEEVLSCSGSAIIPVPVISVLLVTCFSCKAASDTYEAFLDIPLDVNAASSVTAALEDFVKPERLDGKNGYKCSKCERLAAASKRLTLHRSSNVLTVCLKRFDAFSGTKISKVVQYPEYLDLGAYMSEAAGEPLLYSLYAVLVHEGFSCQEGHYYCFVKASDGRWYKMNDASVELCGIKTVLRQRAYLLFYISWRPVAGGVSQGPVLGLVLFNIFINDLDEATECTLTKFADDTKLGGVANTPEGCAAIQRDPDREKSNELQQGKCWVLHVGTNNPRHQYRLGVDLLGSSTAEKNLGVLVDNKLSISQQCALVAKKTNGILGCIKNSMASRSREVLLPLYSALVRPHLEFCVQFWAPQFKTDKELLGRVQWRAARMRRGLEHLSYEERLRELGLFSLEKKTEWGSDQR</sequence>
<comment type="catalytic activity">
    <reaction evidence="1">
        <text>Thiol-dependent hydrolysis of ester, thioester, amide, peptide and isopeptide bonds formed by the C-terminal Gly of ubiquitin (a 76-residue protein attached to proteins as an intracellular targeting signal).</text>
        <dbReference type="EC" id="3.4.19.12"/>
    </reaction>
</comment>
<keyword evidence="1" id="KW-0833">Ubl conjugation pathway</keyword>
<comment type="similarity">
    <text evidence="1">Belongs to the peptidase C19 family.</text>
</comment>
<dbReference type="PROSITE" id="PS00973">
    <property type="entry name" value="USP_2"/>
    <property type="match status" value="1"/>
</dbReference>
<feature type="domain" description="USP" evidence="2">
    <location>
        <begin position="76"/>
        <end position="320"/>
    </location>
</feature>
<dbReference type="PROSITE" id="PS00972">
    <property type="entry name" value="USP_1"/>
    <property type="match status" value="1"/>
</dbReference>
<dbReference type="SUPFAM" id="SSF54001">
    <property type="entry name" value="Cysteine proteinases"/>
    <property type="match status" value="1"/>
</dbReference>
<dbReference type="InterPro" id="IPR001394">
    <property type="entry name" value="Peptidase_C19_UCH"/>
</dbReference>
<dbReference type="PROSITE" id="PS50235">
    <property type="entry name" value="USP_3"/>
    <property type="match status" value="1"/>
</dbReference>
<evidence type="ECO:0000256" key="1">
    <source>
        <dbReference type="RuleBase" id="RU366025"/>
    </source>
</evidence>
<evidence type="ECO:0000259" key="2">
    <source>
        <dbReference type="PROSITE" id="PS50235"/>
    </source>
</evidence>
<name>A0ABC9Y8B5_GRUJA</name>
<accession>A0ABC9Y8B5</accession>
<dbReference type="InterPro" id="IPR038765">
    <property type="entry name" value="Papain-like_cys_pep_sf"/>
</dbReference>
<dbReference type="InterPro" id="IPR028889">
    <property type="entry name" value="USP"/>
</dbReference>
<keyword evidence="4" id="KW-1185">Reference proteome</keyword>
<keyword evidence="1" id="KW-0645">Protease</keyword>
<dbReference type="Gene3D" id="3.90.70.10">
    <property type="entry name" value="Cysteine proteinases"/>
    <property type="match status" value="2"/>
</dbReference>